<feature type="region of interest" description="Disordered" evidence="4">
    <location>
        <begin position="72"/>
        <end position="110"/>
    </location>
</feature>
<dbReference type="GO" id="GO:0005546">
    <property type="term" value="F:phosphatidylinositol-4,5-bisphosphate binding"/>
    <property type="evidence" value="ECO:0007669"/>
    <property type="project" value="InterPro"/>
</dbReference>
<evidence type="ECO:0000313" key="7">
    <source>
        <dbReference type="Proteomes" id="UP000594261"/>
    </source>
</evidence>
<reference evidence="6" key="2">
    <citation type="submission" date="2021-01" db="UniProtKB">
        <authorList>
            <consortium name="EnsemblPlants"/>
        </authorList>
    </citation>
    <scope>IDENTIFICATION</scope>
</reference>
<dbReference type="GO" id="GO:0000145">
    <property type="term" value="C:exocyst"/>
    <property type="evidence" value="ECO:0007669"/>
    <property type="project" value="InterPro"/>
</dbReference>
<comment type="function">
    <text evidence="3">Component of the exocyst complex.</text>
</comment>
<keyword evidence="7" id="KW-1185">Reference proteome</keyword>
<sequence>MSMTTMTGINTAQHIVQSMNSPVRADEDNEDNLICPEAVDELREIETRMIRQVYGERSLSLVAGSFFPSAKSEAGSGSRDWNETNPDSPLNISSFFPSNKSETDSSPEFSRSNSDFIMSIFLPATSPVDSPENNEITLRSRSIPSYSIMSIFSPARSEINSPDNHEIIVRNRSIPSYYHFFPPYMSDTDSYGSSTPNQLSIPSLSFPTNKSETINSSLGSNGISLDERILGGIEKMDKCIQAAVETLQSNNVVELMMFRCTDIYEEICFNRTLLNFSRAVELGGRSPENLFRILDTYDAMAEAMEQLDDYSVILKATAMLTRLCNVPILKCWEVRETHIQLETQEQNGTLKSGGIHPLTQTMMNYMKLIVDYSDTQNLLEIGEDDDQLDVLRNYDSNSLKMNPVARQLFLLIKFLESNLKKKSKLYADGALQYIFLMNNILYMKQKVKDLDLGGLLGDNWVRKQHGKITQYAMSYLRASWTKVLDCLNDRGTPLSWSSEASPVTLQERLMNFNTCFEEIYSVQTAWIVPDVPLRKELRISILEKVIPAYHSFMGRFGNQVESGRHAEKYIKYTADDLEDYLSDLFKEGGNLNLPTIPSRFGRNGYRSEHGDVELRGTEDGGEIRDRELENKLR</sequence>
<evidence type="ECO:0000256" key="3">
    <source>
        <dbReference type="RuleBase" id="RU365026"/>
    </source>
</evidence>
<dbReference type="InterPro" id="IPR016159">
    <property type="entry name" value="Cullin_repeat-like_dom_sf"/>
</dbReference>
<feature type="compositionally biased region" description="Polar residues" evidence="4">
    <location>
        <begin position="83"/>
        <end position="110"/>
    </location>
</feature>
<evidence type="ECO:0000256" key="4">
    <source>
        <dbReference type="SAM" id="MobiDB-lite"/>
    </source>
</evidence>
<dbReference type="Pfam" id="PF03081">
    <property type="entry name" value="Exo70_C"/>
    <property type="match status" value="1"/>
</dbReference>
<feature type="compositionally biased region" description="Basic and acidic residues" evidence="4">
    <location>
        <begin position="605"/>
        <end position="621"/>
    </location>
</feature>
<dbReference type="EnsemblPlants" id="QL10p003713:mrna">
    <property type="protein sequence ID" value="QL10p003713:mrna"/>
    <property type="gene ID" value="QL10p003713"/>
</dbReference>
<dbReference type="InterPro" id="IPR004140">
    <property type="entry name" value="Exo70"/>
</dbReference>
<reference evidence="6 7" key="1">
    <citation type="journal article" date="2016" name="G3 (Bethesda)">
        <title>First Draft Assembly and Annotation of the Genome of a California Endemic Oak Quercus lobata Nee (Fagaceae).</title>
        <authorList>
            <person name="Sork V.L."/>
            <person name="Fitz-Gibbon S.T."/>
            <person name="Puiu D."/>
            <person name="Crepeau M."/>
            <person name="Gugger P.F."/>
            <person name="Sherman R."/>
            <person name="Stevens K."/>
            <person name="Langley C.H."/>
            <person name="Pellegrini M."/>
            <person name="Salzberg S.L."/>
        </authorList>
    </citation>
    <scope>NUCLEOTIDE SEQUENCE [LARGE SCALE GENOMIC DNA]</scope>
    <source>
        <strain evidence="6 7">cv. SW786</strain>
    </source>
</reference>
<dbReference type="InParanoid" id="A0A7N2MM98"/>
<protein>
    <recommendedName>
        <fullName evidence="3">Exocyst subunit Exo70 family protein</fullName>
    </recommendedName>
</protein>
<evidence type="ECO:0000313" key="6">
    <source>
        <dbReference type="EnsemblPlants" id="QL10p003713:mrna"/>
    </source>
</evidence>
<name>A0A7N2MM98_QUELO</name>
<feature type="region of interest" description="Disordered" evidence="4">
    <location>
        <begin position="602"/>
        <end position="621"/>
    </location>
</feature>
<dbReference type="GO" id="GO:0015031">
    <property type="term" value="P:protein transport"/>
    <property type="evidence" value="ECO:0007669"/>
    <property type="project" value="UniProtKB-KW"/>
</dbReference>
<keyword evidence="3" id="KW-0268">Exocytosis</keyword>
<dbReference type="Gene3D" id="1.20.1280.170">
    <property type="entry name" value="Exocyst complex component Exo70"/>
    <property type="match status" value="1"/>
</dbReference>
<evidence type="ECO:0000256" key="2">
    <source>
        <dbReference type="ARBA" id="ARBA00022448"/>
    </source>
</evidence>
<accession>A0A7N2MM98</accession>
<evidence type="ECO:0000259" key="5">
    <source>
        <dbReference type="Pfam" id="PF03081"/>
    </source>
</evidence>
<dbReference type="PANTHER" id="PTHR12542">
    <property type="entry name" value="EXOCYST COMPLEX PROTEIN EXO70"/>
    <property type="match status" value="1"/>
</dbReference>
<dbReference type="GO" id="GO:0006887">
    <property type="term" value="P:exocytosis"/>
    <property type="evidence" value="ECO:0007669"/>
    <property type="project" value="UniProtKB-KW"/>
</dbReference>
<keyword evidence="3" id="KW-0653">Protein transport</keyword>
<comment type="similarity">
    <text evidence="1 3">Belongs to the EXO70 family.</text>
</comment>
<feature type="domain" description="Exocyst complex subunit Exo70 C-terminal" evidence="5">
    <location>
        <begin position="268"/>
        <end position="583"/>
    </location>
</feature>
<dbReference type="AlphaFoldDB" id="A0A7N2MM98"/>
<dbReference type="Proteomes" id="UP000594261">
    <property type="component" value="Chromosome 10"/>
</dbReference>
<dbReference type="EMBL" id="LRBV02000010">
    <property type="status" value="NOT_ANNOTATED_CDS"/>
    <property type="molecule type" value="Genomic_DNA"/>
</dbReference>
<dbReference type="SUPFAM" id="SSF74788">
    <property type="entry name" value="Cullin repeat-like"/>
    <property type="match status" value="1"/>
</dbReference>
<dbReference type="InterPro" id="IPR046364">
    <property type="entry name" value="Exo70_C"/>
</dbReference>
<dbReference type="PANTHER" id="PTHR12542:SF142">
    <property type="entry name" value="EXOCYST SUBUNIT EXO70 FAMILY PROTEIN"/>
    <property type="match status" value="1"/>
</dbReference>
<keyword evidence="2 3" id="KW-0813">Transport</keyword>
<organism evidence="6 7">
    <name type="scientific">Quercus lobata</name>
    <name type="common">Valley oak</name>
    <dbReference type="NCBI Taxonomy" id="97700"/>
    <lineage>
        <taxon>Eukaryota</taxon>
        <taxon>Viridiplantae</taxon>
        <taxon>Streptophyta</taxon>
        <taxon>Embryophyta</taxon>
        <taxon>Tracheophyta</taxon>
        <taxon>Spermatophyta</taxon>
        <taxon>Magnoliopsida</taxon>
        <taxon>eudicotyledons</taxon>
        <taxon>Gunneridae</taxon>
        <taxon>Pentapetalae</taxon>
        <taxon>rosids</taxon>
        <taxon>fabids</taxon>
        <taxon>Fagales</taxon>
        <taxon>Fagaceae</taxon>
        <taxon>Quercus</taxon>
    </lineage>
</organism>
<dbReference type="Gramene" id="QL10p003713:mrna">
    <property type="protein sequence ID" value="QL10p003713:mrna"/>
    <property type="gene ID" value="QL10p003713"/>
</dbReference>
<evidence type="ECO:0000256" key="1">
    <source>
        <dbReference type="ARBA" id="ARBA00006756"/>
    </source>
</evidence>
<proteinExistence type="inferred from homology"/>